<dbReference type="InterPro" id="IPR005119">
    <property type="entry name" value="LysR_subst-bd"/>
</dbReference>
<evidence type="ECO:0000313" key="6">
    <source>
        <dbReference type="EMBL" id="NGO39628.1"/>
    </source>
</evidence>
<evidence type="ECO:0000256" key="3">
    <source>
        <dbReference type="ARBA" id="ARBA00023125"/>
    </source>
</evidence>
<evidence type="ECO:0000313" key="7">
    <source>
        <dbReference type="Proteomes" id="UP000477311"/>
    </source>
</evidence>
<evidence type="ECO:0000256" key="4">
    <source>
        <dbReference type="ARBA" id="ARBA00023163"/>
    </source>
</evidence>
<reference evidence="6 7" key="1">
    <citation type="submission" date="2020-02" db="EMBL/GenBank/DDBJ databases">
        <title>Draft genome sequence of Limisphaera ngatamarikiensis NGM72.4T, a thermophilic Verrucomicrobia grouped in subdivision 3.</title>
        <authorList>
            <person name="Carere C.R."/>
            <person name="Steen J."/>
            <person name="Hugenholtz P."/>
            <person name="Stott M.B."/>
        </authorList>
    </citation>
    <scope>NUCLEOTIDE SEQUENCE [LARGE SCALE GENOMIC DNA]</scope>
    <source>
        <strain evidence="6 7">NGM72.4</strain>
    </source>
</reference>
<dbReference type="Pfam" id="PF03466">
    <property type="entry name" value="LysR_substrate"/>
    <property type="match status" value="1"/>
</dbReference>
<evidence type="ECO:0000256" key="1">
    <source>
        <dbReference type="ARBA" id="ARBA00009437"/>
    </source>
</evidence>
<keyword evidence="2" id="KW-0805">Transcription regulation</keyword>
<sequence>MELQQLRYFVAVVEAGGFSRAAARLHVTQPSLSQQIAKLEQELGQPLLDRLPRGVVPTEAGRRFYERARRVLAELADATRCVADCRQALEGRLIIGAIPTIAPGLLPGLIAHFIRQHPRVEIEVVEEVTERLLQRLDEGLIDLALVSTVDIHTAIHTETLGLEPLGVLVPAGHPFARRRQLRWQDLEGQKALVLSELHCLGRQVNEFCKARDVRWQVWFHAAHLGTILEMVAQGIGISLVPISFQPIADTRGCRWIPLQEPVPRREINLLLHNLRYRTRATLTFADLARQTVHHAGWTAGNPHQPTP</sequence>
<comment type="similarity">
    <text evidence="1">Belongs to the LysR transcriptional regulatory family.</text>
</comment>
<dbReference type="Pfam" id="PF00126">
    <property type="entry name" value="HTH_1"/>
    <property type="match status" value="1"/>
</dbReference>
<feature type="domain" description="HTH lysR-type" evidence="5">
    <location>
        <begin position="1"/>
        <end position="58"/>
    </location>
</feature>
<dbReference type="Proteomes" id="UP000477311">
    <property type="component" value="Unassembled WGS sequence"/>
</dbReference>
<keyword evidence="4" id="KW-0804">Transcription</keyword>
<dbReference type="EMBL" id="JAAKYA010000064">
    <property type="protein sequence ID" value="NGO39628.1"/>
    <property type="molecule type" value="Genomic_DNA"/>
</dbReference>
<dbReference type="InterPro" id="IPR000847">
    <property type="entry name" value="LysR_HTH_N"/>
</dbReference>
<dbReference type="SUPFAM" id="SSF53850">
    <property type="entry name" value="Periplasmic binding protein-like II"/>
    <property type="match status" value="1"/>
</dbReference>
<dbReference type="CDD" id="cd05466">
    <property type="entry name" value="PBP2_LTTR_substrate"/>
    <property type="match status" value="1"/>
</dbReference>
<keyword evidence="7" id="KW-1185">Reference proteome</keyword>
<protein>
    <submittedName>
        <fullName evidence="6">LysR family transcriptional regulator</fullName>
    </submittedName>
</protein>
<organism evidence="6 7">
    <name type="scientific">Limisphaera ngatamarikiensis</name>
    <dbReference type="NCBI Taxonomy" id="1324935"/>
    <lineage>
        <taxon>Bacteria</taxon>
        <taxon>Pseudomonadati</taxon>
        <taxon>Verrucomicrobiota</taxon>
        <taxon>Verrucomicrobiia</taxon>
        <taxon>Limisphaerales</taxon>
        <taxon>Limisphaeraceae</taxon>
        <taxon>Limisphaera</taxon>
    </lineage>
</organism>
<dbReference type="Gene3D" id="1.10.10.10">
    <property type="entry name" value="Winged helix-like DNA-binding domain superfamily/Winged helix DNA-binding domain"/>
    <property type="match status" value="1"/>
</dbReference>
<accession>A0A6M1RHU8</accession>
<dbReference type="InterPro" id="IPR036390">
    <property type="entry name" value="WH_DNA-bd_sf"/>
</dbReference>
<dbReference type="SUPFAM" id="SSF46785">
    <property type="entry name" value="Winged helix' DNA-binding domain"/>
    <property type="match status" value="1"/>
</dbReference>
<dbReference type="InterPro" id="IPR036388">
    <property type="entry name" value="WH-like_DNA-bd_sf"/>
</dbReference>
<comment type="caution">
    <text evidence="6">The sequence shown here is derived from an EMBL/GenBank/DDBJ whole genome shotgun (WGS) entry which is preliminary data.</text>
</comment>
<dbReference type="PANTHER" id="PTHR30346">
    <property type="entry name" value="TRANSCRIPTIONAL DUAL REGULATOR HCAR-RELATED"/>
    <property type="match status" value="1"/>
</dbReference>
<dbReference type="AlphaFoldDB" id="A0A6M1RHU8"/>
<dbReference type="Gene3D" id="3.40.190.10">
    <property type="entry name" value="Periplasmic binding protein-like II"/>
    <property type="match status" value="2"/>
</dbReference>
<proteinExistence type="inferred from homology"/>
<gene>
    <name evidence="6" type="ORF">G4L39_09505</name>
</gene>
<dbReference type="PROSITE" id="PS50931">
    <property type="entry name" value="HTH_LYSR"/>
    <property type="match status" value="1"/>
</dbReference>
<dbReference type="PANTHER" id="PTHR30346:SF28">
    <property type="entry name" value="HTH-TYPE TRANSCRIPTIONAL REGULATOR CYNR"/>
    <property type="match status" value="1"/>
</dbReference>
<evidence type="ECO:0000256" key="2">
    <source>
        <dbReference type="ARBA" id="ARBA00023015"/>
    </source>
</evidence>
<dbReference type="PRINTS" id="PR00039">
    <property type="entry name" value="HTHLYSR"/>
</dbReference>
<evidence type="ECO:0000259" key="5">
    <source>
        <dbReference type="PROSITE" id="PS50931"/>
    </source>
</evidence>
<dbReference type="FunFam" id="1.10.10.10:FF:000001">
    <property type="entry name" value="LysR family transcriptional regulator"/>
    <property type="match status" value="1"/>
</dbReference>
<dbReference type="GO" id="GO:0032993">
    <property type="term" value="C:protein-DNA complex"/>
    <property type="evidence" value="ECO:0007669"/>
    <property type="project" value="TreeGrafter"/>
</dbReference>
<dbReference type="GO" id="GO:0003677">
    <property type="term" value="F:DNA binding"/>
    <property type="evidence" value="ECO:0007669"/>
    <property type="project" value="UniProtKB-KW"/>
</dbReference>
<name>A0A6M1RHU8_9BACT</name>
<keyword evidence="3" id="KW-0238">DNA-binding</keyword>
<dbReference type="GO" id="GO:0003700">
    <property type="term" value="F:DNA-binding transcription factor activity"/>
    <property type="evidence" value="ECO:0007669"/>
    <property type="project" value="InterPro"/>
</dbReference>
<dbReference type="RefSeq" id="WP_165107768.1">
    <property type="nucleotide sequence ID" value="NZ_JAAKYA010000064.1"/>
</dbReference>